<reference evidence="2 3" key="1">
    <citation type="submission" date="2019-02" db="EMBL/GenBank/DDBJ databases">
        <title>Deep-cultivation of Planctomycetes and their phenomic and genomic characterization uncovers novel biology.</title>
        <authorList>
            <person name="Wiegand S."/>
            <person name="Jogler M."/>
            <person name="Boedeker C."/>
            <person name="Pinto D."/>
            <person name="Vollmers J."/>
            <person name="Rivas-Marin E."/>
            <person name="Kohn T."/>
            <person name="Peeters S.H."/>
            <person name="Heuer A."/>
            <person name="Rast P."/>
            <person name="Oberbeckmann S."/>
            <person name="Bunk B."/>
            <person name="Jeske O."/>
            <person name="Meyerdierks A."/>
            <person name="Storesund J.E."/>
            <person name="Kallscheuer N."/>
            <person name="Luecker S."/>
            <person name="Lage O.M."/>
            <person name="Pohl T."/>
            <person name="Merkel B.J."/>
            <person name="Hornburger P."/>
            <person name="Mueller R.-W."/>
            <person name="Bruemmer F."/>
            <person name="Labrenz M."/>
            <person name="Spormann A.M."/>
            <person name="Op den Camp H."/>
            <person name="Overmann J."/>
            <person name="Amann R."/>
            <person name="Jetten M.S.M."/>
            <person name="Mascher T."/>
            <person name="Medema M.H."/>
            <person name="Devos D.P."/>
            <person name="Kaster A.-K."/>
            <person name="Ovreas L."/>
            <person name="Rohde M."/>
            <person name="Galperin M.Y."/>
            <person name="Jogler C."/>
        </authorList>
    </citation>
    <scope>NUCLEOTIDE SEQUENCE [LARGE SCALE GENOMIC DNA]</scope>
    <source>
        <strain evidence="2 3">ElP</strain>
    </source>
</reference>
<dbReference type="InterPro" id="IPR014519">
    <property type="entry name" value="UCP024492"/>
</dbReference>
<sequence>MAKSKPDDMPFQLFTIGHSTHPLDRFLEVLARHGIEALADIRRFPGSRKYPHFNRDHLASALPRVGVEYRWFEALGGRRKQPGGSPRNLGLRNESFRNYADYMATPEFQEAVGHLLGLARRNRTAFMCSEGLFWRCHRRLVSDFLLARGNVVQHIMPDGDLRPHTLTEGARIDDGGLSYPAPQMDQAPTLFE</sequence>
<evidence type="ECO:0000313" key="3">
    <source>
        <dbReference type="Proteomes" id="UP000317835"/>
    </source>
</evidence>
<gene>
    <name evidence="2" type="ORF">ElP_52780</name>
</gene>
<dbReference type="RefSeq" id="WP_145275023.1">
    <property type="nucleotide sequence ID" value="NZ_CP036426.1"/>
</dbReference>
<keyword evidence="3" id="KW-1185">Reference proteome</keyword>
<dbReference type="PANTHER" id="PTHR39337:SF1">
    <property type="entry name" value="BLR5642 PROTEIN"/>
    <property type="match status" value="1"/>
</dbReference>
<evidence type="ECO:0008006" key="4">
    <source>
        <dbReference type="Google" id="ProtNLM"/>
    </source>
</evidence>
<dbReference type="PANTHER" id="PTHR39337">
    <property type="entry name" value="BLR5642 PROTEIN"/>
    <property type="match status" value="1"/>
</dbReference>
<feature type="region of interest" description="Disordered" evidence="1">
    <location>
        <begin position="159"/>
        <end position="192"/>
    </location>
</feature>
<accession>A0A518H930</accession>
<feature type="compositionally biased region" description="Basic and acidic residues" evidence="1">
    <location>
        <begin position="159"/>
        <end position="174"/>
    </location>
</feature>
<dbReference type="PIRSF" id="PIRSF024492">
    <property type="entry name" value="UCP024492"/>
    <property type="match status" value="1"/>
</dbReference>
<dbReference type="InterPro" id="IPR007438">
    <property type="entry name" value="DUF488"/>
</dbReference>
<dbReference type="AlphaFoldDB" id="A0A518H930"/>
<dbReference type="Pfam" id="PF04343">
    <property type="entry name" value="DUF488"/>
    <property type="match status" value="1"/>
</dbReference>
<protein>
    <recommendedName>
        <fullName evidence="4">DUF488 domain-containing protein</fullName>
    </recommendedName>
</protein>
<dbReference type="EMBL" id="CP036426">
    <property type="protein sequence ID" value="QDV37341.1"/>
    <property type="molecule type" value="Genomic_DNA"/>
</dbReference>
<organism evidence="2 3">
    <name type="scientific">Tautonia plasticadhaerens</name>
    <dbReference type="NCBI Taxonomy" id="2527974"/>
    <lineage>
        <taxon>Bacteria</taxon>
        <taxon>Pseudomonadati</taxon>
        <taxon>Planctomycetota</taxon>
        <taxon>Planctomycetia</taxon>
        <taxon>Isosphaerales</taxon>
        <taxon>Isosphaeraceae</taxon>
        <taxon>Tautonia</taxon>
    </lineage>
</organism>
<proteinExistence type="predicted"/>
<dbReference type="OrthoDB" id="9789109at2"/>
<evidence type="ECO:0000313" key="2">
    <source>
        <dbReference type="EMBL" id="QDV37341.1"/>
    </source>
</evidence>
<dbReference type="KEGG" id="tpla:ElP_52780"/>
<dbReference type="Proteomes" id="UP000317835">
    <property type="component" value="Chromosome"/>
</dbReference>
<evidence type="ECO:0000256" key="1">
    <source>
        <dbReference type="SAM" id="MobiDB-lite"/>
    </source>
</evidence>
<name>A0A518H930_9BACT</name>